<evidence type="ECO:0000256" key="9">
    <source>
        <dbReference type="ARBA" id="ARBA00023136"/>
    </source>
</evidence>
<sequence>MNVFWLYATIILAGFSVKAHLNPTCNSNDSMVLQHFMNGMESPIPGWTSNSPNCCDWDGVTCAFSGPIPTGLCINSTGIRVLKFGENHFRGEIPPEFANCSFLEHLSLDANYVSGIIPDYLLSLPRLSRLYLQDNELIGQLRNSYPSNLVYLDVSINGLSGELPDFFHTFPNLTYFAAYSNNFDGGLPFSLVNSGSISRLILRSNSFSGLIDLNCSSMINLVFLDLATNKFSGAIPDNLPACSSLKTIYLDGNKLTGRIPESFKRFNSLSHLSISSLNLKNLSVSLQILQHCQNLTTLVLSSSFVNEEMPSIANLRFKMLKNLLMRRSNLTGTIPLWLDGLTKLTVLDLSSNQLHGQIPPFLGNLQSLGYLNLSTNCLTGGIPKSLTGLTGLRFLNTSLMINLNLPVFKRHGMSGKKVPCSYGIPLRRTLDLSYNSLTGQIWPEFGNLIYVENLNLKYNKLSGNIPGTLGNLFSIQIMDLSHNNLSGEIPHSLVKLHALSNFSVAYNALSGTIPSGGQFSTFPNSSFEGNTGLCGEFFTKCDKVQDLLQPSAFKSKNFSITYLVEWVGFGTGFLLSVIVLLVIPTIREFQIEEL</sequence>
<feature type="signal peptide" evidence="13">
    <location>
        <begin position="1"/>
        <end position="21"/>
    </location>
</feature>
<dbReference type="EMBL" id="CM007903">
    <property type="protein sequence ID" value="OTF98545.1"/>
    <property type="molecule type" value="Genomic_DNA"/>
</dbReference>
<reference evidence="16" key="1">
    <citation type="journal article" date="2017" name="Nature">
        <title>The sunflower genome provides insights into oil metabolism, flowering and Asterid evolution.</title>
        <authorList>
            <person name="Badouin H."/>
            <person name="Gouzy J."/>
            <person name="Grassa C.J."/>
            <person name="Murat F."/>
            <person name="Staton S.E."/>
            <person name="Cottret L."/>
            <person name="Lelandais-Briere C."/>
            <person name="Owens G.L."/>
            <person name="Carrere S."/>
            <person name="Mayjonade B."/>
            <person name="Legrand L."/>
            <person name="Gill N."/>
            <person name="Kane N.C."/>
            <person name="Bowers J.E."/>
            <person name="Hubner S."/>
            <person name="Bellec A."/>
            <person name="Berard A."/>
            <person name="Berges H."/>
            <person name="Blanchet N."/>
            <person name="Boniface M.C."/>
            <person name="Brunel D."/>
            <person name="Catrice O."/>
            <person name="Chaidir N."/>
            <person name="Claudel C."/>
            <person name="Donnadieu C."/>
            <person name="Faraut T."/>
            <person name="Fievet G."/>
            <person name="Helmstetter N."/>
            <person name="King M."/>
            <person name="Knapp S.J."/>
            <person name="Lai Z."/>
            <person name="Le Paslier M.C."/>
            <person name="Lippi Y."/>
            <person name="Lorenzon L."/>
            <person name="Mandel J.R."/>
            <person name="Marage G."/>
            <person name="Marchand G."/>
            <person name="Marquand E."/>
            <person name="Bret-Mestries E."/>
            <person name="Morien E."/>
            <person name="Nambeesan S."/>
            <person name="Nguyen T."/>
            <person name="Pegot-Espagnet P."/>
            <person name="Pouilly N."/>
            <person name="Raftis F."/>
            <person name="Sallet E."/>
            <person name="Schiex T."/>
            <person name="Thomas J."/>
            <person name="Vandecasteele C."/>
            <person name="Vares D."/>
            <person name="Vear F."/>
            <person name="Vautrin S."/>
            <person name="Crespi M."/>
            <person name="Mangin B."/>
            <person name="Burke J.M."/>
            <person name="Salse J."/>
            <person name="Munos S."/>
            <person name="Vincourt P."/>
            <person name="Rieseberg L.H."/>
            <person name="Langlade N.B."/>
        </authorList>
    </citation>
    <scope>NUCLEOTIDE SEQUENCE [LARGE SCALE GENOMIC DNA]</scope>
    <source>
        <strain evidence="16">cv. SF193</strain>
    </source>
</reference>
<keyword evidence="10" id="KW-0675">Receptor</keyword>
<evidence type="ECO:0000256" key="4">
    <source>
        <dbReference type="ARBA" id="ARBA00022614"/>
    </source>
</evidence>
<evidence type="ECO:0000256" key="8">
    <source>
        <dbReference type="ARBA" id="ARBA00022989"/>
    </source>
</evidence>
<evidence type="ECO:0000313" key="15">
    <source>
        <dbReference type="EMBL" id="OTF98545.1"/>
    </source>
</evidence>
<evidence type="ECO:0000256" key="2">
    <source>
        <dbReference type="ARBA" id="ARBA00009592"/>
    </source>
</evidence>
<dbReference type="InterPro" id="IPR032675">
    <property type="entry name" value="LRR_dom_sf"/>
</dbReference>
<accession>A0A251SJT0</accession>
<evidence type="ECO:0000256" key="1">
    <source>
        <dbReference type="ARBA" id="ARBA00004251"/>
    </source>
</evidence>
<dbReference type="Pfam" id="PF08263">
    <property type="entry name" value="LRRNT_2"/>
    <property type="match status" value="1"/>
</dbReference>
<organism evidence="15 16">
    <name type="scientific">Helianthus annuus</name>
    <name type="common">Common sunflower</name>
    <dbReference type="NCBI Taxonomy" id="4232"/>
    <lineage>
        <taxon>Eukaryota</taxon>
        <taxon>Viridiplantae</taxon>
        <taxon>Streptophyta</taxon>
        <taxon>Embryophyta</taxon>
        <taxon>Tracheophyta</taxon>
        <taxon>Spermatophyta</taxon>
        <taxon>Magnoliopsida</taxon>
        <taxon>eudicotyledons</taxon>
        <taxon>Gunneridae</taxon>
        <taxon>Pentapetalae</taxon>
        <taxon>asterids</taxon>
        <taxon>campanulids</taxon>
        <taxon>Asterales</taxon>
        <taxon>Asteraceae</taxon>
        <taxon>Asteroideae</taxon>
        <taxon>Heliantheae alliance</taxon>
        <taxon>Heliantheae</taxon>
        <taxon>Helianthus</taxon>
    </lineage>
</organism>
<feature type="transmembrane region" description="Helical" evidence="12">
    <location>
        <begin position="566"/>
        <end position="586"/>
    </location>
</feature>
<protein>
    <submittedName>
        <fullName evidence="15">Putative leucine-rich repeat protein, plant-type</fullName>
    </submittedName>
</protein>
<proteinExistence type="inferred from homology"/>
<evidence type="ECO:0000256" key="10">
    <source>
        <dbReference type="ARBA" id="ARBA00023170"/>
    </source>
</evidence>
<feature type="chain" id="PRO_5012580734" evidence="13">
    <location>
        <begin position="22"/>
        <end position="594"/>
    </location>
</feature>
<dbReference type="OrthoDB" id="676979at2759"/>
<keyword evidence="5 12" id="KW-0812">Transmembrane</keyword>
<evidence type="ECO:0000256" key="3">
    <source>
        <dbReference type="ARBA" id="ARBA00022475"/>
    </source>
</evidence>
<dbReference type="GO" id="GO:0006952">
    <property type="term" value="P:defense response"/>
    <property type="evidence" value="ECO:0007669"/>
    <property type="project" value="UniProtKB-ARBA"/>
</dbReference>
<dbReference type="FunFam" id="3.80.10.10:FF:000111">
    <property type="entry name" value="LRR receptor-like serine/threonine-protein kinase ERECTA"/>
    <property type="match status" value="1"/>
</dbReference>
<keyword evidence="8 12" id="KW-1133">Transmembrane helix</keyword>
<evidence type="ECO:0000313" key="16">
    <source>
        <dbReference type="Proteomes" id="UP000215914"/>
    </source>
</evidence>
<dbReference type="InterPro" id="IPR001611">
    <property type="entry name" value="Leu-rich_rpt"/>
</dbReference>
<keyword evidence="3" id="KW-1003">Cell membrane</keyword>
<dbReference type="PANTHER" id="PTHR48052:SF70">
    <property type="entry name" value="PHYTOSULFOKINE RECEPTOR 1-LIKE"/>
    <property type="match status" value="1"/>
</dbReference>
<dbReference type="Pfam" id="PF00560">
    <property type="entry name" value="LRR_1"/>
    <property type="match status" value="8"/>
</dbReference>
<dbReference type="GO" id="GO:0051707">
    <property type="term" value="P:response to other organism"/>
    <property type="evidence" value="ECO:0007669"/>
    <property type="project" value="UniProtKB-ARBA"/>
</dbReference>
<evidence type="ECO:0000256" key="7">
    <source>
        <dbReference type="ARBA" id="ARBA00022737"/>
    </source>
</evidence>
<dbReference type="SUPFAM" id="SSF52058">
    <property type="entry name" value="L domain-like"/>
    <property type="match status" value="1"/>
</dbReference>
<dbReference type="Gene3D" id="3.80.10.10">
    <property type="entry name" value="Ribonuclease Inhibitor"/>
    <property type="match status" value="3"/>
</dbReference>
<name>A0A251SJT0_HELAN</name>
<keyword evidence="9 12" id="KW-0472">Membrane</keyword>
<evidence type="ECO:0000256" key="13">
    <source>
        <dbReference type="SAM" id="SignalP"/>
    </source>
</evidence>
<feature type="domain" description="Leucine-rich repeat-containing N-terminal plant-type" evidence="14">
    <location>
        <begin position="27"/>
        <end position="62"/>
    </location>
</feature>
<dbReference type="InterPro" id="IPR013210">
    <property type="entry name" value="LRR_N_plant-typ"/>
</dbReference>
<keyword evidence="4" id="KW-0433">Leucine-rich repeat</keyword>
<dbReference type="FunFam" id="3.80.10.10:FF:000095">
    <property type="entry name" value="LRR receptor-like serine/threonine-protein kinase GSO1"/>
    <property type="match status" value="1"/>
</dbReference>
<comment type="similarity">
    <text evidence="2">Belongs to the RLP family.</text>
</comment>
<keyword evidence="11" id="KW-0325">Glycoprotein</keyword>
<dbReference type="InParanoid" id="A0A251SJT0"/>
<dbReference type="Proteomes" id="UP000215914">
    <property type="component" value="Chromosome 14"/>
</dbReference>
<dbReference type="FunFam" id="3.80.10.10:FF:000041">
    <property type="entry name" value="LRR receptor-like serine/threonine-protein kinase ERECTA"/>
    <property type="match status" value="1"/>
</dbReference>
<evidence type="ECO:0000256" key="6">
    <source>
        <dbReference type="ARBA" id="ARBA00022729"/>
    </source>
</evidence>
<evidence type="ECO:0000256" key="12">
    <source>
        <dbReference type="SAM" id="Phobius"/>
    </source>
</evidence>
<keyword evidence="16" id="KW-1185">Reference proteome</keyword>
<gene>
    <name evidence="15" type="ORF">HannXRQ_Chr14g0446861</name>
</gene>
<keyword evidence="6 13" id="KW-0732">Signal</keyword>
<dbReference type="PANTHER" id="PTHR48052">
    <property type="entry name" value="UNNAMED PRODUCT"/>
    <property type="match status" value="1"/>
</dbReference>
<evidence type="ECO:0000256" key="5">
    <source>
        <dbReference type="ARBA" id="ARBA00022692"/>
    </source>
</evidence>
<keyword evidence="7" id="KW-0677">Repeat</keyword>
<dbReference type="GO" id="GO:0005886">
    <property type="term" value="C:plasma membrane"/>
    <property type="evidence" value="ECO:0007669"/>
    <property type="project" value="UniProtKB-SubCell"/>
</dbReference>
<dbReference type="STRING" id="4232.A0A251SJT0"/>
<comment type="subcellular location">
    <subcellularLocation>
        <location evidence="1">Cell membrane</location>
        <topology evidence="1">Single-pass type I membrane protein</topology>
    </subcellularLocation>
</comment>
<evidence type="ECO:0000256" key="11">
    <source>
        <dbReference type="ARBA" id="ARBA00023180"/>
    </source>
</evidence>
<dbReference type="AlphaFoldDB" id="A0A251SJT0"/>
<dbReference type="OMA" id="NCSSMIN"/>
<evidence type="ECO:0000259" key="14">
    <source>
        <dbReference type="Pfam" id="PF08263"/>
    </source>
</evidence>